<feature type="domain" description="Ketoreductase" evidence="5">
    <location>
        <begin position="7"/>
        <end position="192"/>
    </location>
</feature>
<keyword evidence="3" id="KW-0560">Oxidoreductase</keyword>
<dbReference type="InterPro" id="IPR057326">
    <property type="entry name" value="KR_dom"/>
</dbReference>
<dbReference type="GeneID" id="54475017"/>
<dbReference type="PANTHER" id="PTHR24321:SF8">
    <property type="entry name" value="ESTRADIOL 17-BETA-DEHYDROGENASE 8-RELATED"/>
    <property type="match status" value="1"/>
</dbReference>
<dbReference type="SUPFAM" id="SSF51735">
    <property type="entry name" value="NAD(P)-binding Rossmann-fold domains"/>
    <property type="match status" value="1"/>
</dbReference>
<keyword evidence="2" id="KW-0521">NADP</keyword>
<evidence type="ECO:0000313" key="6">
    <source>
        <dbReference type="EMBL" id="KAF2482042.1"/>
    </source>
</evidence>
<dbReference type="InterPro" id="IPR002347">
    <property type="entry name" value="SDR_fam"/>
</dbReference>
<accession>A0A6A6PPU4</accession>
<evidence type="ECO:0000313" key="7">
    <source>
        <dbReference type="Proteomes" id="UP000799767"/>
    </source>
</evidence>
<dbReference type="PRINTS" id="PR00081">
    <property type="entry name" value="GDHRDH"/>
</dbReference>
<proteinExistence type="inferred from homology"/>
<dbReference type="InterPro" id="IPR020904">
    <property type="entry name" value="Sc_DH/Rdtase_CS"/>
</dbReference>
<dbReference type="NCBIfam" id="NF005559">
    <property type="entry name" value="PRK07231.1"/>
    <property type="match status" value="1"/>
</dbReference>
<organism evidence="6 7">
    <name type="scientific">Neohortaea acidophila</name>
    <dbReference type="NCBI Taxonomy" id="245834"/>
    <lineage>
        <taxon>Eukaryota</taxon>
        <taxon>Fungi</taxon>
        <taxon>Dikarya</taxon>
        <taxon>Ascomycota</taxon>
        <taxon>Pezizomycotina</taxon>
        <taxon>Dothideomycetes</taxon>
        <taxon>Dothideomycetidae</taxon>
        <taxon>Mycosphaerellales</taxon>
        <taxon>Teratosphaeriaceae</taxon>
        <taxon>Neohortaea</taxon>
    </lineage>
</organism>
<dbReference type="PROSITE" id="PS00061">
    <property type="entry name" value="ADH_SHORT"/>
    <property type="match status" value="1"/>
</dbReference>
<dbReference type="OrthoDB" id="1669814at2759"/>
<evidence type="ECO:0000256" key="4">
    <source>
        <dbReference type="ARBA" id="ARBA00023027"/>
    </source>
</evidence>
<name>A0A6A6PPU4_9PEZI</name>
<dbReference type="EMBL" id="MU001637">
    <property type="protein sequence ID" value="KAF2482042.1"/>
    <property type="molecule type" value="Genomic_DNA"/>
</dbReference>
<protein>
    <submittedName>
        <fullName evidence="6">3-alpha--hydroxysteroid dehydrogenase</fullName>
    </submittedName>
</protein>
<gene>
    <name evidence="6" type="ORF">BDY17DRAFT_300162</name>
</gene>
<dbReference type="Gene3D" id="3.40.50.720">
    <property type="entry name" value="NAD(P)-binding Rossmann-like Domain"/>
    <property type="match status" value="1"/>
</dbReference>
<dbReference type="AlphaFoldDB" id="A0A6A6PPU4"/>
<dbReference type="InterPro" id="IPR036291">
    <property type="entry name" value="NAD(P)-bd_dom_sf"/>
</dbReference>
<evidence type="ECO:0000259" key="5">
    <source>
        <dbReference type="SMART" id="SM00822"/>
    </source>
</evidence>
<dbReference type="FunFam" id="3.40.50.720:FF:000084">
    <property type="entry name" value="Short-chain dehydrogenase reductase"/>
    <property type="match status" value="1"/>
</dbReference>
<dbReference type="RefSeq" id="XP_033588612.1">
    <property type="nucleotide sequence ID" value="XM_033734015.1"/>
</dbReference>
<comment type="similarity">
    <text evidence="1">Belongs to the short-chain dehydrogenases/reductases (SDR) family.</text>
</comment>
<keyword evidence="4" id="KW-0520">NAD</keyword>
<dbReference type="SMART" id="SM00822">
    <property type="entry name" value="PKS_KR"/>
    <property type="match status" value="1"/>
</dbReference>
<dbReference type="GO" id="GO:0016491">
    <property type="term" value="F:oxidoreductase activity"/>
    <property type="evidence" value="ECO:0007669"/>
    <property type="project" value="UniProtKB-KW"/>
</dbReference>
<evidence type="ECO:0000256" key="3">
    <source>
        <dbReference type="ARBA" id="ARBA00023002"/>
    </source>
</evidence>
<keyword evidence="7" id="KW-1185">Reference proteome</keyword>
<sequence>MPSVSGKIIVLTGAASGIGRETARYLASQGAKVSIADIQEQALQKVAAEIEKAGGAIFTSVVDVRNRSQVEDWIRRTVDKFGKLDGAVNLAGVYGKQSGLANIEEIEDDDWDFVHAVNVKGLLNCLRAQIPEMRHGGSIVNASSVHGLQGSAKTAAYGASKHAVIGMTKSAAKELAPRGIRCNCICPGVIDTPLAARAAAALGARVDDFKGVAPLGRLGTPRDIAYHVEWLLSDGSSYITGTAQRNDGGWLDY</sequence>
<evidence type="ECO:0000256" key="2">
    <source>
        <dbReference type="ARBA" id="ARBA00022857"/>
    </source>
</evidence>
<dbReference type="Pfam" id="PF13561">
    <property type="entry name" value="adh_short_C2"/>
    <property type="match status" value="1"/>
</dbReference>
<dbReference type="CDD" id="cd05233">
    <property type="entry name" value="SDR_c"/>
    <property type="match status" value="1"/>
</dbReference>
<evidence type="ECO:0000256" key="1">
    <source>
        <dbReference type="ARBA" id="ARBA00006484"/>
    </source>
</evidence>
<dbReference type="PRINTS" id="PR00080">
    <property type="entry name" value="SDRFAMILY"/>
</dbReference>
<dbReference type="Proteomes" id="UP000799767">
    <property type="component" value="Unassembled WGS sequence"/>
</dbReference>
<dbReference type="PANTHER" id="PTHR24321">
    <property type="entry name" value="DEHYDROGENASES, SHORT CHAIN"/>
    <property type="match status" value="1"/>
</dbReference>
<reference evidence="6" key="1">
    <citation type="journal article" date="2020" name="Stud. Mycol.">
        <title>101 Dothideomycetes genomes: a test case for predicting lifestyles and emergence of pathogens.</title>
        <authorList>
            <person name="Haridas S."/>
            <person name="Albert R."/>
            <person name="Binder M."/>
            <person name="Bloem J."/>
            <person name="Labutti K."/>
            <person name="Salamov A."/>
            <person name="Andreopoulos B."/>
            <person name="Baker S."/>
            <person name="Barry K."/>
            <person name="Bills G."/>
            <person name="Bluhm B."/>
            <person name="Cannon C."/>
            <person name="Castanera R."/>
            <person name="Culley D."/>
            <person name="Daum C."/>
            <person name="Ezra D."/>
            <person name="Gonzalez J."/>
            <person name="Henrissat B."/>
            <person name="Kuo A."/>
            <person name="Liang C."/>
            <person name="Lipzen A."/>
            <person name="Lutzoni F."/>
            <person name="Magnuson J."/>
            <person name="Mondo S."/>
            <person name="Nolan M."/>
            <person name="Ohm R."/>
            <person name="Pangilinan J."/>
            <person name="Park H.-J."/>
            <person name="Ramirez L."/>
            <person name="Alfaro M."/>
            <person name="Sun H."/>
            <person name="Tritt A."/>
            <person name="Yoshinaga Y."/>
            <person name="Zwiers L.-H."/>
            <person name="Turgeon B."/>
            <person name="Goodwin S."/>
            <person name="Spatafora J."/>
            <person name="Crous P."/>
            <person name="Grigoriev I."/>
        </authorList>
    </citation>
    <scope>NUCLEOTIDE SEQUENCE</scope>
    <source>
        <strain evidence="6">CBS 113389</strain>
    </source>
</reference>